<name>A0ABP9NT13_9PSEU</name>
<dbReference type="Proteomes" id="UP001500804">
    <property type="component" value="Unassembled WGS sequence"/>
</dbReference>
<organism evidence="1 2">
    <name type="scientific">Pseudonocardia adelaidensis</name>
    <dbReference type="NCBI Taxonomy" id="648754"/>
    <lineage>
        <taxon>Bacteria</taxon>
        <taxon>Bacillati</taxon>
        <taxon>Actinomycetota</taxon>
        <taxon>Actinomycetes</taxon>
        <taxon>Pseudonocardiales</taxon>
        <taxon>Pseudonocardiaceae</taxon>
        <taxon>Pseudonocardia</taxon>
    </lineage>
</organism>
<gene>
    <name evidence="1" type="ORF">GCM10023320_51800</name>
</gene>
<dbReference type="InterPro" id="IPR048142">
    <property type="entry name" value="QRL_CxxC_CxxC"/>
</dbReference>
<accession>A0ABP9NT13</accession>
<dbReference type="EMBL" id="BAABJO010000021">
    <property type="protein sequence ID" value="GAA5130178.1"/>
    <property type="molecule type" value="Genomic_DNA"/>
</dbReference>
<comment type="caution">
    <text evidence="1">The sequence shown here is derived from an EMBL/GenBank/DDBJ whole genome shotgun (WGS) entry which is preliminary data.</text>
</comment>
<dbReference type="RefSeq" id="WP_345607936.1">
    <property type="nucleotide sequence ID" value="NZ_BAABJO010000021.1"/>
</dbReference>
<dbReference type="NCBIfam" id="NF041638">
    <property type="entry name" value="QRL_CxxC_CxxC"/>
    <property type="match status" value="1"/>
</dbReference>
<evidence type="ECO:0000313" key="1">
    <source>
        <dbReference type="EMBL" id="GAA5130178.1"/>
    </source>
</evidence>
<sequence length="135" mass="14866">MRLWDGRVWPCAGRYAGAPVFRYGWAPTGLATVRQLAERGLRPGGQDVAGWLVWGPSNRPRWAYLFRVDLAARKRAMTPARWAAIERCNAAQRICPTCGEDAGYRVPRSLGECWPCAAPSWGEHLDGAPDEGVAA</sequence>
<reference evidence="2" key="1">
    <citation type="journal article" date="2019" name="Int. J. Syst. Evol. Microbiol.">
        <title>The Global Catalogue of Microorganisms (GCM) 10K type strain sequencing project: providing services to taxonomists for standard genome sequencing and annotation.</title>
        <authorList>
            <consortium name="The Broad Institute Genomics Platform"/>
            <consortium name="The Broad Institute Genome Sequencing Center for Infectious Disease"/>
            <person name="Wu L."/>
            <person name="Ma J."/>
        </authorList>
    </citation>
    <scope>NUCLEOTIDE SEQUENCE [LARGE SCALE GENOMIC DNA]</scope>
    <source>
        <strain evidence="2">JCM 18302</strain>
    </source>
</reference>
<keyword evidence="2" id="KW-1185">Reference proteome</keyword>
<proteinExistence type="predicted"/>
<evidence type="ECO:0000313" key="2">
    <source>
        <dbReference type="Proteomes" id="UP001500804"/>
    </source>
</evidence>
<protein>
    <submittedName>
        <fullName evidence="1">Uncharacterized protein</fullName>
    </submittedName>
</protein>